<feature type="region of interest" description="Disordered" evidence="14">
    <location>
        <begin position="225"/>
        <end position="248"/>
    </location>
</feature>
<dbReference type="InterPro" id="IPR036640">
    <property type="entry name" value="ABC1_TM_sf"/>
</dbReference>
<dbReference type="SUPFAM" id="SSF52540">
    <property type="entry name" value="P-loop containing nucleoside triphosphate hydrolases"/>
    <property type="match status" value="2"/>
</dbReference>
<dbReference type="PROSITE" id="PS00211">
    <property type="entry name" value="ABC_TRANSPORTER_1"/>
    <property type="match status" value="1"/>
</dbReference>
<dbReference type="EC" id="2.7.7.49" evidence="2"/>
<dbReference type="Pfam" id="PF00005">
    <property type="entry name" value="ABC_tran"/>
    <property type="match status" value="2"/>
</dbReference>
<dbReference type="PANTHER" id="PTHR24223">
    <property type="entry name" value="ATP-BINDING CASSETTE SUB-FAMILY C"/>
    <property type="match status" value="1"/>
</dbReference>
<dbReference type="Gene3D" id="1.20.1560.10">
    <property type="entry name" value="ABC transporter type 1, transmembrane domain"/>
    <property type="match status" value="3"/>
</dbReference>
<dbReference type="InterPro" id="IPR050173">
    <property type="entry name" value="ABC_transporter_C-like"/>
</dbReference>
<keyword evidence="13 15" id="KW-0472">Membrane</keyword>
<evidence type="ECO:0000256" key="13">
    <source>
        <dbReference type="ARBA" id="ARBA00023136"/>
    </source>
</evidence>
<evidence type="ECO:0000256" key="4">
    <source>
        <dbReference type="ARBA" id="ARBA00022692"/>
    </source>
</evidence>
<dbReference type="Pfam" id="PF17919">
    <property type="entry name" value="RT_RNaseH_2"/>
    <property type="match status" value="1"/>
</dbReference>
<reference evidence="19 20" key="1">
    <citation type="submission" date="2023-01" db="EMBL/GenBank/DDBJ databases">
        <authorList>
            <person name="Whitehead M."/>
        </authorList>
    </citation>
    <scope>NUCLEOTIDE SEQUENCE [LARGE SCALE GENOMIC DNA]</scope>
</reference>
<dbReference type="Pfam" id="PF00664">
    <property type="entry name" value="ABC_membrane"/>
    <property type="match status" value="2"/>
</dbReference>
<keyword evidence="3" id="KW-0813">Transport</keyword>
<gene>
    <name evidence="19" type="ORF">MEUPH1_LOCUS16909</name>
</gene>
<dbReference type="Gene3D" id="3.40.50.300">
    <property type="entry name" value="P-loop containing nucleotide triphosphate hydrolases"/>
    <property type="match status" value="2"/>
</dbReference>
<feature type="transmembrane region" description="Helical" evidence="15">
    <location>
        <begin position="814"/>
        <end position="843"/>
    </location>
</feature>
<feature type="transmembrane region" description="Helical" evidence="15">
    <location>
        <begin position="1565"/>
        <end position="1585"/>
    </location>
</feature>
<evidence type="ECO:0000256" key="2">
    <source>
        <dbReference type="ARBA" id="ARBA00012493"/>
    </source>
</evidence>
<dbReference type="SUPFAM" id="SSF90123">
    <property type="entry name" value="ABC transporter transmembrane region"/>
    <property type="match status" value="2"/>
</dbReference>
<organism evidence="19 20">
    <name type="scientific">Macrosiphum euphorbiae</name>
    <name type="common">potato aphid</name>
    <dbReference type="NCBI Taxonomy" id="13131"/>
    <lineage>
        <taxon>Eukaryota</taxon>
        <taxon>Metazoa</taxon>
        <taxon>Ecdysozoa</taxon>
        <taxon>Arthropoda</taxon>
        <taxon>Hexapoda</taxon>
        <taxon>Insecta</taxon>
        <taxon>Pterygota</taxon>
        <taxon>Neoptera</taxon>
        <taxon>Paraneoptera</taxon>
        <taxon>Hemiptera</taxon>
        <taxon>Sternorrhyncha</taxon>
        <taxon>Aphidomorpha</taxon>
        <taxon>Aphidoidea</taxon>
        <taxon>Aphididae</taxon>
        <taxon>Macrosiphini</taxon>
        <taxon>Macrosiphum</taxon>
    </lineage>
</organism>
<dbReference type="FunFam" id="3.10.20.370:FF:000001">
    <property type="entry name" value="Retrovirus-related Pol polyprotein from transposon 17.6-like protein"/>
    <property type="match status" value="1"/>
</dbReference>
<evidence type="ECO:0000256" key="5">
    <source>
        <dbReference type="ARBA" id="ARBA00022695"/>
    </source>
</evidence>
<dbReference type="CDD" id="cd01647">
    <property type="entry name" value="RT_LTR"/>
    <property type="match status" value="1"/>
</dbReference>
<evidence type="ECO:0000256" key="12">
    <source>
        <dbReference type="ARBA" id="ARBA00022989"/>
    </source>
</evidence>
<feature type="transmembrane region" description="Helical" evidence="15">
    <location>
        <begin position="1708"/>
        <end position="1730"/>
    </location>
</feature>
<dbReference type="GO" id="GO:0005524">
    <property type="term" value="F:ATP binding"/>
    <property type="evidence" value="ECO:0007669"/>
    <property type="project" value="UniProtKB-KW"/>
</dbReference>
<evidence type="ECO:0000259" key="18">
    <source>
        <dbReference type="PROSITE" id="PS50929"/>
    </source>
</evidence>
<dbReference type="InterPro" id="IPR011527">
    <property type="entry name" value="ABC1_TM_dom"/>
</dbReference>
<keyword evidence="5" id="KW-0808">Transferase</keyword>
<evidence type="ECO:0000256" key="3">
    <source>
        <dbReference type="ARBA" id="ARBA00022448"/>
    </source>
</evidence>
<feature type="transmembrane region" description="Helical" evidence="15">
    <location>
        <begin position="958"/>
        <end position="976"/>
    </location>
</feature>
<protein>
    <recommendedName>
        <fullName evidence="2">RNA-directed DNA polymerase</fullName>
        <ecNumber evidence="2">2.7.7.49</ecNumber>
    </recommendedName>
</protein>
<keyword evidence="8" id="KW-0547">Nucleotide-binding</keyword>
<name>A0AAV0X1X7_9HEMI</name>
<comment type="caution">
    <text evidence="19">The sequence shown here is derived from an EMBL/GenBank/DDBJ whole genome shotgun (WGS) entry which is preliminary data.</text>
</comment>
<feature type="transmembrane region" description="Helical" evidence="15">
    <location>
        <begin position="855"/>
        <end position="879"/>
    </location>
</feature>
<keyword evidence="9" id="KW-0378">Hydrolase</keyword>
<evidence type="ECO:0000256" key="10">
    <source>
        <dbReference type="ARBA" id="ARBA00022840"/>
    </source>
</evidence>
<feature type="transmembrane region" description="Helical" evidence="15">
    <location>
        <begin position="1525"/>
        <end position="1544"/>
    </location>
</feature>
<dbReference type="GO" id="GO:0016887">
    <property type="term" value="F:ATP hydrolysis activity"/>
    <property type="evidence" value="ECO:0007669"/>
    <property type="project" value="InterPro"/>
</dbReference>
<dbReference type="InterPro" id="IPR043502">
    <property type="entry name" value="DNA/RNA_pol_sf"/>
</dbReference>
<feature type="transmembrane region" description="Helical" evidence="15">
    <location>
        <begin position="933"/>
        <end position="952"/>
    </location>
</feature>
<dbReference type="FunFam" id="1.20.1560.10:FF:000026">
    <property type="entry name" value="Multidrug resistance-associated protein lethal(2)03659"/>
    <property type="match status" value="1"/>
</dbReference>
<keyword evidence="11" id="KW-0695">RNA-directed DNA polymerase</keyword>
<evidence type="ECO:0000256" key="6">
    <source>
        <dbReference type="ARBA" id="ARBA00022722"/>
    </source>
</evidence>
<feature type="domain" description="ABC transmembrane type-1" evidence="18">
    <location>
        <begin position="827"/>
        <end position="1091"/>
    </location>
</feature>
<dbReference type="PROSITE" id="PS50929">
    <property type="entry name" value="ABC_TM1F"/>
    <property type="match status" value="2"/>
</dbReference>
<dbReference type="InterPro" id="IPR043128">
    <property type="entry name" value="Rev_trsase/Diguanyl_cyclase"/>
</dbReference>
<feature type="domain" description="ABC transporter" evidence="17">
    <location>
        <begin position="1803"/>
        <end position="2036"/>
    </location>
</feature>
<dbReference type="Proteomes" id="UP001160148">
    <property type="component" value="Unassembled WGS sequence"/>
</dbReference>
<dbReference type="SMART" id="SM00382">
    <property type="entry name" value="AAA"/>
    <property type="match status" value="2"/>
</dbReference>
<dbReference type="FunFam" id="3.40.50.300:FF:000973">
    <property type="entry name" value="Multidrug resistance-associated protein 4"/>
    <property type="match status" value="1"/>
</dbReference>
<keyword evidence="20" id="KW-1185">Reference proteome</keyword>
<sequence>MNQLKDPKSDLSITINTATEIYTLKKPFLIKYCENKKLKSTGTTSELRARLSRYLKGTITLDDIDNKLSKEECDLILIKAKTNKIDFKKLEKEAGILDSSDSSTDTNTINKLTSDSFSEVSKDNLKLYDNLNASTSSFVNKTKNILENSDITYQNCQKESSDTYENILKNLKINDTSNNIYEELKLNTQPENCEIIENKLINLNNSTTIDSNNTREKPKFKNENTAINNQKGDNVNSEIHSTPLNKQTQKMTEKILMIRPDQFSGNEDVRKYFKQYEKAADVNGWKDEDKPPYRTPPIQREKLKKLINKMIEADIIEPSRSNYAAPVFLIPKKEKGEYRFLVDYRKLNNETISDKHPIPRSQDLFRSLEGAKYYSSIDLCQGYFQIPVKREDQDKTAFITDFGLYNFKRIPQGFKNSGPIFQRVINNLFSDFLYRTMIAYLDDICCYGNDFEEALYRLEEIFKRLDEAGLKLKTSKCVLLGTEIELLGHKVSNKGLTPLEKNIKAIKHFPIPTKIKDVRAFIGLTSYYRKYIKHFAKIATPLTDLTKKENKFHWDSSQDNAFNILKNAIITAPVLAHFEDEHQVFVTTDASLEGLSGILEQNDKDGKRHPIAFASRKLKGCERNFTTTELEMSAVVFAVNYFKEYLLGRKEIGVSSLLPIVVLCFVIWIQVMLGQKLREQRKKTAKRTDERIRLMNEIISGIKVCHNFYYIFGPTTFKLLISDVDKKVQRPQHPREYANIFEIISYSWMLNLFKTGRKRDLDEDDLYKTLSDHTSSLLGNELENIWNLELASAFKREQKPSLTRALIRMSAARYMFYGFLLFVDKIILKMSQPLFIGGILAYFNPVGSEKADLGYAYMCAFGLVFSMFTSMVLQNVTLIEILHCGMKMRIACCSMIFRKSLRLSNTAIGETTVGQVVNLLSNDVNRFDRASTFLHYLWIGPLQSIVVTYFLWQEIGVSSLLSIAVMILIIPFQGWLGKKISENRLKTAKTTDERIRLMNEIISGIKVIKMYTWENLFSKCVKYIRKKEIEHVKISSYIRDTLTSLAIIQTRFQLFISILSYVLLGNYITVQKIFVITTYFSILMPTMTFFFCQGLGQISELKVSINRIQNFLLHEEKDDRIIIPTRPKPSISEKPMMTSHNEITEPDNNSTNIKDDIGSLNHFCMVISKATAKWTDNQTSNSLENISLTVRPGSLVAIVGTVGSGKSSLIQAILRELPLSDGAIHVRGVISYASQEPWIFAGSVQQNIVFDSPMDKDRYKQVIQVCTLQTDFEQFPYGDKTIVGERGVTLSGGQRVRINLARALYKQADIYLLDNPLSAVDANVGSHLFEIGIKGFLKEKTCILVTHRLQCLADMDQIVVMENAKILAKGTYEELQASNIDLTNHIQSLKLPNNEYAISNESISSSEQKSTYASVESIKFSTRESNYSENTAEPTGMIEPRTYGTVSYAVYLLYFLAGGKKFKILFFIFICILTQLLSSVGDFWITYWVNLEEHVFQNESSVSTSILDDSLSNIWWMTISRQTCINVFGCITLFLIIITTIRLITFVSISMSASIHLHNNMFNTLIRATIYFFNTNLSGSILNRFSKDMGTIDEMLPVSLLDCIHNGLNLLGVLTVVGIINIYLMIPAIILSVIFYKITVFYLSLSRSVKRLEASTRSPAFTHLNATIQGLTTIRAFKAENILSKEFDNHQDLHSSAWYLFITSSRAFAFWLDLICFIYTSIVTFSFIVISNTTFGGNVGLAISQTCGLAGLVQFGMRQTAELENHMTSVERVLEYTNAPQECLFESSTDKLLSSKWPSNGSITFKNFYLRYSPKAPYAINNFNVYIEPMQKIGIVGRTGAGKSSLIAALFRLAINEGNIIIDDIEIHELGLNILRSKFSIIPQEPVLFSGTMRTNLDPFDKYSDHVLLNALDEVELKDVVERLPNGLNTIMSEGGSNFSIGQRQLICLARAIIRCNKILVLDEATANVDPHTDALIQNTIRSKFRTCTVLTIAHRLNTVMDSDKVLVMDKGIMVEFDHPYNLLQNKEGAFYKMVEQTGPVTSDFLHRIAEESYNSISLVAEPKSESFVNDAVEISTKNV</sequence>
<dbReference type="PROSITE" id="PS50878">
    <property type="entry name" value="RT_POL"/>
    <property type="match status" value="1"/>
</dbReference>
<evidence type="ECO:0000256" key="1">
    <source>
        <dbReference type="ARBA" id="ARBA00004141"/>
    </source>
</evidence>
<evidence type="ECO:0000259" key="16">
    <source>
        <dbReference type="PROSITE" id="PS50878"/>
    </source>
</evidence>
<dbReference type="Pfam" id="PF00078">
    <property type="entry name" value="RVT_1"/>
    <property type="match status" value="1"/>
</dbReference>
<evidence type="ECO:0000256" key="9">
    <source>
        <dbReference type="ARBA" id="ARBA00022759"/>
    </source>
</evidence>
<keyword evidence="7" id="KW-0677">Repeat</keyword>
<evidence type="ECO:0000256" key="7">
    <source>
        <dbReference type="ARBA" id="ARBA00022737"/>
    </source>
</evidence>
<evidence type="ECO:0000259" key="17">
    <source>
        <dbReference type="PROSITE" id="PS50893"/>
    </source>
</evidence>
<dbReference type="PROSITE" id="PS50893">
    <property type="entry name" value="ABC_TRANSPORTER_2"/>
    <property type="match status" value="2"/>
</dbReference>
<dbReference type="GO" id="GO:0003964">
    <property type="term" value="F:RNA-directed DNA polymerase activity"/>
    <property type="evidence" value="ECO:0007669"/>
    <property type="project" value="UniProtKB-KW"/>
</dbReference>
<dbReference type="FunFam" id="1.20.1560.10:FF:000014">
    <property type="entry name" value="Multidrug resistance-associated protein member 4"/>
    <property type="match status" value="1"/>
</dbReference>
<keyword evidence="4 15" id="KW-0812">Transmembrane</keyword>
<dbReference type="CDD" id="cd03244">
    <property type="entry name" value="ABCC_MRP_domain2"/>
    <property type="match status" value="1"/>
</dbReference>
<feature type="domain" description="Reverse transcriptase" evidence="16">
    <location>
        <begin position="311"/>
        <end position="491"/>
    </location>
</feature>
<dbReference type="InterPro" id="IPR003439">
    <property type="entry name" value="ABC_transporter-like_ATP-bd"/>
</dbReference>
<evidence type="ECO:0000256" key="11">
    <source>
        <dbReference type="ARBA" id="ARBA00022918"/>
    </source>
</evidence>
<dbReference type="PANTHER" id="PTHR24223:SF448">
    <property type="entry name" value="FI20146P1-RELATED"/>
    <property type="match status" value="1"/>
</dbReference>
<dbReference type="FunFam" id="3.30.70.270:FF:000020">
    <property type="entry name" value="Transposon Tf2-6 polyprotein-like Protein"/>
    <property type="match status" value="1"/>
</dbReference>
<feature type="transmembrane region" description="Helical" evidence="15">
    <location>
        <begin position="1610"/>
        <end position="1643"/>
    </location>
</feature>
<feature type="transmembrane region" description="Helical" evidence="15">
    <location>
        <begin position="1464"/>
        <end position="1489"/>
    </location>
</feature>
<evidence type="ECO:0000256" key="14">
    <source>
        <dbReference type="SAM" id="MobiDB-lite"/>
    </source>
</evidence>
<keyword evidence="6" id="KW-0540">Nuclease</keyword>
<dbReference type="GO" id="GO:0140359">
    <property type="term" value="F:ABC-type transporter activity"/>
    <property type="evidence" value="ECO:0007669"/>
    <property type="project" value="InterPro"/>
</dbReference>
<dbReference type="GO" id="GO:0016020">
    <property type="term" value="C:membrane"/>
    <property type="evidence" value="ECO:0007669"/>
    <property type="project" value="UniProtKB-SubCell"/>
</dbReference>
<dbReference type="SUPFAM" id="SSF56672">
    <property type="entry name" value="DNA/RNA polymerases"/>
    <property type="match status" value="1"/>
</dbReference>
<evidence type="ECO:0000313" key="20">
    <source>
        <dbReference type="Proteomes" id="UP001160148"/>
    </source>
</evidence>
<keyword evidence="9" id="KW-0255">Endonuclease</keyword>
<dbReference type="Gene3D" id="3.10.20.370">
    <property type="match status" value="1"/>
</dbReference>
<feature type="transmembrane region" description="Helical" evidence="15">
    <location>
        <begin position="652"/>
        <end position="673"/>
    </location>
</feature>
<accession>A0AAV0X1X7</accession>
<dbReference type="InterPro" id="IPR000477">
    <property type="entry name" value="RT_dom"/>
</dbReference>
<evidence type="ECO:0000256" key="8">
    <source>
        <dbReference type="ARBA" id="ARBA00022741"/>
    </source>
</evidence>
<dbReference type="Gene3D" id="3.30.70.270">
    <property type="match status" value="2"/>
</dbReference>
<keyword evidence="10" id="KW-0067">ATP-binding</keyword>
<dbReference type="GO" id="GO:0004519">
    <property type="term" value="F:endonuclease activity"/>
    <property type="evidence" value="ECO:0007669"/>
    <property type="project" value="UniProtKB-KW"/>
</dbReference>
<proteinExistence type="predicted"/>
<dbReference type="CDD" id="cd03250">
    <property type="entry name" value="ABCC_MRP_domain1"/>
    <property type="match status" value="1"/>
</dbReference>
<keyword evidence="5" id="KW-0548">Nucleotidyltransferase</keyword>
<comment type="subcellular location">
    <subcellularLocation>
        <location evidence="1">Membrane</location>
        <topology evidence="1">Multi-pass membrane protein</topology>
    </subcellularLocation>
</comment>
<evidence type="ECO:0000313" key="19">
    <source>
        <dbReference type="EMBL" id="CAI6361761.1"/>
    </source>
</evidence>
<dbReference type="InterPro" id="IPR003593">
    <property type="entry name" value="AAA+_ATPase"/>
</dbReference>
<feature type="domain" description="ABC transporter" evidence="17">
    <location>
        <begin position="1166"/>
        <end position="1388"/>
    </location>
</feature>
<dbReference type="InterPro" id="IPR017871">
    <property type="entry name" value="ABC_transporter-like_CS"/>
</dbReference>
<dbReference type="InterPro" id="IPR041577">
    <property type="entry name" value="RT_RNaseH_2"/>
</dbReference>
<dbReference type="FunFam" id="3.40.50.300:FF:000163">
    <property type="entry name" value="Multidrug resistance-associated protein member 4"/>
    <property type="match status" value="1"/>
</dbReference>
<keyword evidence="12 15" id="KW-1133">Transmembrane helix</keyword>
<dbReference type="EMBL" id="CARXXK010000003">
    <property type="protein sequence ID" value="CAI6361761.1"/>
    <property type="molecule type" value="Genomic_DNA"/>
</dbReference>
<evidence type="ECO:0000256" key="15">
    <source>
        <dbReference type="SAM" id="Phobius"/>
    </source>
</evidence>
<feature type="domain" description="ABC transmembrane type-1" evidence="18">
    <location>
        <begin position="1465"/>
        <end position="1765"/>
    </location>
</feature>
<dbReference type="Gene3D" id="3.10.10.10">
    <property type="entry name" value="HIV Type 1 Reverse Transcriptase, subunit A, domain 1"/>
    <property type="match status" value="1"/>
</dbReference>
<dbReference type="InterPro" id="IPR027417">
    <property type="entry name" value="P-loop_NTPase"/>
</dbReference>